<evidence type="ECO:0000256" key="1">
    <source>
        <dbReference type="SAM" id="MobiDB-lite"/>
    </source>
</evidence>
<dbReference type="InterPro" id="IPR010982">
    <property type="entry name" value="Lambda_DNA-bd_dom_sf"/>
</dbReference>
<reference evidence="4" key="1">
    <citation type="submission" date="2022-10" db="EMBL/GenBank/DDBJ databases">
        <title>Streptococcus didelphis as causative of fatal infections in opossums (Didelphis albiventris).</title>
        <authorList>
            <person name="Breyer G.M."/>
            <person name="Da Silva M.E.R.J."/>
            <person name="Siqueira F.M."/>
        </authorList>
    </citation>
    <scope>NUCLEOTIDE SEQUENCE [LARGE SCALE GENOMIC DNA]</scope>
    <source>
        <strain evidence="4">LBVP101/21</strain>
    </source>
</reference>
<keyword evidence="2" id="KW-1133">Transmembrane helix</keyword>
<dbReference type="EMBL" id="CP110509">
    <property type="protein sequence ID" value="WMB27637.1"/>
    <property type="molecule type" value="Genomic_DNA"/>
</dbReference>
<dbReference type="Proteomes" id="UP001238096">
    <property type="component" value="Chromosome"/>
</dbReference>
<keyword evidence="2" id="KW-0812">Transmembrane</keyword>
<feature type="transmembrane region" description="Helical" evidence="2">
    <location>
        <begin position="168"/>
        <end position="191"/>
    </location>
</feature>
<dbReference type="PANTHER" id="PTHR34475:SF1">
    <property type="entry name" value="CYTOSKELETON PROTEIN RODZ"/>
    <property type="match status" value="1"/>
</dbReference>
<keyword evidence="2" id="KW-0472">Membrane</keyword>
<evidence type="ECO:0000313" key="4">
    <source>
        <dbReference type="Proteomes" id="UP001238096"/>
    </source>
</evidence>
<organism evidence="3 4">
    <name type="scientific">Streptococcus didelphis</name>
    <dbReference type="NCBI Taxonomy" id="102886"/>
    <lineage>
        <taxon>Bacteria</taxon>
        <taxon>Bacillati</taxon>
        <taxon>Bacillota</taxon>
        <taxon>Bacilli</taxon>
        <taxon>Lactobacillales</taxon>
        <taxon>Streptococcaceae</taxon>
        <taxon>Streptococcus</taxon>
    </lineage>
</organism>
<dbReference type="InterPro" id="IPR050400">
    <property type="entry name" value="Bact_Cytoskel_RodZ"/>
</dbReference>
<keyword evidence="4" id="KW-1185">Reference proteome</keyword>
<evidence type="ECO:0000313" key="3">
    <source>
        <dbReference type="EMBL" id="WMB27637.1"/>
    </source>
</evidence>
<dbReference type="SUPFAM" id="SSF47413">
    <property type="entry name" value="lambda repressor-like DNA-binding domains"/>
    <property type="match status" value="1"/>
</dbReference>
<dbReference type="Gene3D" id="1.10.260.40">
    <property type="entry name" value="lambda repressor-like DNA-binding domains"/>
    <property type="match status" value="1"/>
</dbReference>
<sequence>MRDKTLGELLRETRVSKNITLDEIENSTGISSHYLLAMELDQFRIIPEEKLDSYLKQYADMVFLDYPMVKELYRRQSIERQKVTEPSVTQLVEEKLSQKKQEEKVVSTATFPLQLNVMQKREQASPSTPVSEVRREKIEVKKEDADRNARKERTRLSRTRDEGKKSKSIFSIVLLTLITLAISIFILFAVWQQFTKENTVKDANNTLVDKNKEKEASDSSSSKKVTTITTQGQDNYLVANVTKAEEAVTVTVSLTDAENSWISLTNSEIGEGGMTLTAENPTYTTSLSPDVKQSILTLGITKGVSVTIDGQPLDLSAITSTDISYITLNIQ</sequence>
<evidence type="ECO:0000256" key="2">
    <source>
        <dbReference type="SAM" id="Phobius"/>
    </source>
</evidence>
<feature type="region of interest" description="Disordered" evidence="1">
    <location>
        <begin position="120"/>
        <end position="160"/>
    </location>
</feature>
<accession>A0ABY9LFF6</accession>
<name>A0ABY9LFF6_9STRE</name>
<protein>
    <submittedName>
        <fullName evidence="3">Helix-turn-helix domain-containing protein</fullName>
    </submittedName>
</protein>
<feature type="compositionally biased region" description="Basic and acidic residues" evidence="1">
    <location>
        <begin position="132"/>
        <end position="160"/>
    </location>
</feature>
<proteinExistence type="predicted"/>
<dbReference type="Pfam" id="PF13413">
    <property type="entry name" value="HTH_25"/>
    <property type="match status" value="1"/>
</dbReference>
<dbReference type="PANTHER" id="PTHR34475">
    <property type="match status" value="1"/>
</dbReference>
<gene>
    <name evidence="3" type="ORF">N1496_05780</name>
</gene>
<dbReference type="RefSeq" id="WP_018366487.1">
    <property type="nucleotide sequence ID" value="NZ_CP110509.1"/>
</dbReference>